<dbReference type="Gene3D" id="1.10.357.10">
    <property type="entry name" value="Tetracycline Repressor, domain 2"/>
    <property type="match status" value="1"/>
</dbReference>
<dbReference type="InterPro" id="IPR050624">
    <property type="entry name" value="HTH-type_Tx_Regulator"/>
</dbReference>
<evidence type="ECO:0000256" key="1">
    <source>
        <dbReference type="ARBA" id="ARBA00023125"/>
    </source>
</evidence>
<feature type="DNA-binding region" description="H-T-H motif" evidence="2">
    <location>
        <begin position="29"/>
        <end position="48"/>
    </location>
</feature>
<proteinExistence type="predicted"/>
<dbReference type="RefSeq" id="WP_109711180.1">
    <property type="nucleotide sequence ID" value="NZ_QGDS01000006.1"/>
</dbReference>
<evidence type="ECO:0000256" key="2">
    <source>
        <dbReference type="PROSITE-ProRule" id="PRU00335"/>
    </source>
</evidence>
<evidence type="ECO:0000259" key="3">
    <source>
        <dbReference type="PROSITE" id="PS50977"/>
    </source>
</evidence>
<dbReference type="PROSITE" id="PS01081">
    <property type="entry name" value="HTH_TETR_1"/>
    <property type="match status" value="1"/>
</dbReference>
<dbReference type="InterPro" id="IPR009057">
    <property type="entry name" value="Homeodomain-like_sf"/>
</dbReference>
<dbReference type="EMBL" id="UHJJ01000006">
    <property type="protein sequence ID" value="SUQ14364.1"/>
    <property type="molecule type" value="Genomic_DNA"/>
</dbReference>
<dbReference type="AlphaFoldDB" id="A0A315ZVK9"/>
<feature type="domain" description="HTH tetR-type" evidence="3">
    <location>
        <begin position="6"/>
        <end position="66"/>
    </location>
</feature>
<dbReference type="OrthoDB" id="9808476at2"/>
<gene>
    <name evidence="4" type="ORF">SAMN05216529_10656</name>
</gene>
<keyword evidence="1 2" id="KW-0238">DNA-binding</keyword>
<evidence type="ECO:0000313" key="4">
    <source>
        <dbReference type="EMBL" id="SUQ14364.1"/>
    </source>
</evidence>
<dbReference type="SUPFAM" id="SSF46689">
    <property type="entry name" value="Homeodomain-like"/>
    <property type="match status" value="1"/>
</dbReference>
<dbReference type="PANTHER" id="PTHR43479">
    <property type="entry name" value="ACREF/ENVCD OPERON REPRESSOR-RELATED"/>
    <property type="match status" value="1"/>
</dbReference>
<dbReference type="Pfam" id="PF00440">
    <property type="entry name" value="TetR_N"/>
    <property type="match status" value="1"/>
</dbReference>
<dbReference type="InterPro" id="IPR001647">
    <property type="entry name" value="HTH_TetR"/>
</dbReference>
<dbReference type="InterPro" id="IPR023772">
    <property type="entry name" value="DNA-bd_HTH_TetR-type_CS"/>
</dbReference>
<name>A0A315ZVK9_9FIRM</name>
<sequence length="188" mass="22101">MRKKDDEKEKSIKEAVIRLILEEGFHGTSISKIAKRAGVSPATVYIYFENKEVMLQDIYNEYAEEIFDYLLGSINREMRGRQLIEVLITSYYDYICGNREVFSFVEQFSNCPSLASRCSERQRMCEVSNLILEMKAKRIIKNYSNENLMAIMFYPVKSIAVDHCKSKEEKEELLREFIYIIQEALLIE</sequence>
<accession>A0A315ZVK9</accession>
<evidence type="ECO:0000313" key="5">
    <source>
        <dbReference type="Proteomes" id="UP000254051"/>
    </source>
</evidence>
<dbReference type="Proteomes" id="UP000254051">
    <property type="component" value="Unassembled WGS sequence"/>
</dbReference>
<dbReference type="PRINTS" id="PR00455">
    <property type="entry name" value="HTHTETR"/>
</dbReference>
<dbReference type="PANTHER" id="PTHR43479:SF11">
    <property type="entry name" value="ACREF_ENVCD OPERON REPRESSOR-RELATED"/>
    <property type="match status" value="1"/>
</dbReference>
<dbReference type="PROSITE" id="PS50977">
    <property type="entry name" value="HTH_TETR_2"/>
    <property type="match status" value="1"/>
</dbReference>
<protein>
    <submittedName>
        <fullName evidence="4">DNA-binding transcriptional regulator, AcrR family</fullName>
    </submittedName>
</protein>
<keyword evidence="5" id="KW-1185">Reference proteome</keyword>
<organism evidence="4 5">
    <name type="scientific">Faecalicatena contorta</name>
    <dbReference type="NCBI Taxonomy" id="39482"/>
    <lineage>
        <taxon>Bacteria</taxon>
        <taxon>Bacillati</taxon>
        <taxon>Bacillota</taxon>
        <taxon>Clostridia</taxon>
        <taxon>Lachnospirales</taxon>
        <taxon>Lachnospiraceae</taxon>
        <taxon>Faecalicatena</taxon>
    </lineage>
</organism>
<reference evidence="5" key="1">
    <citation type="submission" date="2017-07" db="EMBL/GenBank/DDBJ databases">
        <authorList>
            <person name="Varghese N."/>
            <person name="Submissions S."/>
        </authorList>
    </citation>
    <scope>NUCLEOTIDE SEQUENCE [LARGE SCALE GENOMIC DNA]</scope>
    <source>
        <strain evidence="5">NLAE-zl-C134</strain>
    </source>
</reference>
<dbReference type="GO" id="GO:0003677">
    <property type="term" value="F:DNA binding"/>
    <property type="evidence" value="ECO:0007669"/>
    <property type="project" value="UniProtKB-UniRule"/>
</dbReference>